<feature type="non-terminal residue" evidence="13">
    <location>
        <position position="1"/>
    </location>
</feature>
<keyword evidence="7" id="KW-0067">ATP-binding</keyword>
<dbReference type="EC" id="2.7.11.1" evidence="2"/>
<organism evidence="13 14">
    <name type="scientific">Escallonia herrerae</name>
    <dbReference type="NCBI Taxonomy" id="1293975"/>
    <lineage>
        <taxon>Eukaryota</taxon>
        <taxon>Viridiplantae</taxon>
        <taxon>Streptophyta</taxon>
        <taxon>Embryophyta</taxon>
        <taxon>Tracheophyta</taxon>
        <taxon>Spermatophyta</taxon>
        <taxon>Magnoliopsida</taxon>
        <taxon>eudicotyledons</taxon>
        <taxon>Gunneridae</taxon>
        <taxon>Pentapetalae</taxon>
        <taxon>asterids</taxon>
        <taxon>campanulids</taxon>
        <taxon>Escalloniales</taxon>
        <taxon>Escalloniaceae</taxon>
        <taxon>Escallonia</taxon>
    </lineage>
</organism>
<dbReference type="SMART" id="SM01343">
    <property type="entry name" value="FATC"/>
    <property type="match status" value="1"/>
</dbReference>
<dbReference type="InterPro" id="IPR000403">
    <property type="entry name" value="PI3/4_kinase_cat_dom"/>
</dbReference>
<dbReference type="EMBL" id="JAVXUP010002651">
    <property type="protein sequence ID" value="KAK3002098.1"/>
    <property type="molecule type" value="Genomic_DNA"/>
</dbReference>
<evidence type="ECO:0000256" key="5">
    <source>
        <dbReference type="ARBA" id="ARBA00022741"/>
    </source>
</evidence>
<dbReference type="PROSITE" id="PS51190">
    <property type="entry name" value="FATC"/>
    <property type="match status" value="1"/>
</dbReference>
<feature type="domain" description="PI3K/PI4K catalytic" evidence="11">
    <location>
        <begin position="165"/>
        <end position="492"/>
    </location>
</feature>
<dbReference type="PANTHER" id="PTHR11139:SF9">
    <property type="entry name" value="SERINE_THREONINE-PROTEIN KINASE MTOR"/>
    <property type="match status" value="1"/>
</dbReference>
<dbReference type="InterPro" id="IPR009076">
    <property type="entry name" value="FRB_dom"/>
</dbReference>
<dbReference type="InterPro" id="IPR018936">
    <property type="entry name" value="PI3/4_kinase_CS"/>
</dbReference>
<dbReference type="CDD" id="cd05169">
    <property type="entry name" value="PIKKc_TOR"/>
    <property type="match status" value="1"/>
</dbReference>
<dbReference type="PROSITE" id="PS00915">
    <property type="entry name" value="PI3_4_KINASE_1"/>
    <property type="match status" value="1"/>
</dbReference>
<evidence type="ECO:0000259" key="12">
    <source>
        <dbReference type="PROSITE" id="PS51190"/>
    </source>
</evidence>
<dbReference type="GO" id="GO:0031929">
    <property type="term" value="P:TOR signaling"/>
    <property type="evidence" value="ECO:0007669"/>
    <property type="project" value="TreeGrafter"/>
</dbReference>
<comment type="similarity">
    <text evidence="1">Belongs to the PI3/PI4-kinase family.</text>
</comment>
<evidence type="ECO:0000256" key="7">
    <source>
        <dbReference type="ARBA" id="ARBA00022840"/>
    </source>
</evidence>
<evidence type="ECO:0000256" key="10">
    <source>
        <dbReference type="SAM" id="MobiDB-lite"/>
    </source>
</evidence>
<reference evidence="13" key="1">
    <citation type="submission" date="2022-12" db="EMBL/GenBank/DDBJ databases">
        <title>Draft genome assemblies for two species of Escallonia (Escalloniales).</title>
        <authorList>
            <person name="Chanderbali A."/>
            <person name="Dervinis C."/>
            <person name="Anghel I."/>
            <person name="Soltis D."/>
            <person name="Soltis P."/>
            <person name="Zapata F."/>
        </authorList>
    </citation>
    <scope>NUCLEOTIDE SEQUENCE</scope>
    <source>
        <strain evidence="13">UCBG64.0493</strain>
        <tissue evidence="13">Leaf</tissue>
    </source>
</reference>
<dbReference type="SMART" id="SM01345">
    <property type="entry name" value="Rapamycin_bind"/>
    <property type="match status" value="1"/>
</dbReference>
<dbReference type="PROSITE" id="PS50290">
    <property type="entry name" value="PI3_4_KINASE_3"/>
    <property type="match status" value="1"/>
</dbReference>
<proteinExistence type="inferred from homology"/>
<feature type="domain" description="FATC" evidence="12">
    <location>
        <begin position="558"/>
        <end position="589"/>
    </location>
</feature>
<dbReference type="GO" id="GO:0031932">
    <property type="term" value="C:TORC2 complex"/>
    <property type="evidence" value="ECO:0007669"/>
    <property type="project" value="TreeGrafter"/>
</dbReference>
<comment type="catalytic activity">
    <reaction evidence="8">
        <text>L-threonyl-[protein] + ATP = O-phospho-L-threonyl-[protein] + ADP + H(+)</text>
        <dbReference type="Rhea" id="RHEA:46608"/>
        <dbReference type="Rhea" id="RHEA-COMP:11060"/>
        <dbReference type="Rhea" id="RHEA-COMP:11605"/>
        <dbReference type="ChEBI" id="CHEBI:15378"/>
        <dbReference type="ChEBI" id="CHEBI:30013"/>
        <dbReference type="ChEBI" id="CHEBI:30616"/>
        <dbReference type="ChEBI" id="CHEBI:61977"/>
        <dbReference type="ChEBI" id="CHEBI:456216"/>
        <dbReference type="EC" id="2.7.11.1"/>
    </reaction>
</comment>
<evidence type="ECO:0000313" key="13">
    <source>
        <dbReference type="EMBL" id="KAK3002098.1"/>
    </source>
</evidence>
<dbReference type="InterPro" id="IPR026683">
    <property type="entry name" value="TOR_cat"/>
</dbReference>
<dbReference type="SMART" id="SM00146">
    <property type="entry name" value="PI3Kc"/>
    <property type="match status" value="1"/>
</dbReference>
<evidence type="ECO:0000256" key="4">
    <source>
        <dbReference type="ARBA" id="ARBA00022737"/>
    </source>
</evidence>
<feature type="region of interest" description="Disordered" evidence="10">
    <location>
        <begin position="531"/>
        <end position="551"/>
    </location>
</feature>
<dbReference type="GO" id="GO:0004674">
    <property type="term" value="F:protein serine/threonine kinase activity"/>
    <property type="evidence" value="ECO:0007669"/>
    <property type="project" value="UniProtKB-EC"/>
</dbReference>
<dbReference type="SUPFAM" id="SSF47212">
    <property type="entry name" value="FKBP12-rapamycin-binding domain of FKBP-rapamycin-associated protein (FRAP)"/>
    <property type="match status" value="1"/>
</dbReference>
<keyword evidence="4" id="KW-0677">Repeat</keyword>
<dbReference type="Pfam" id="PF00454">
    <property type="entry name" value="PI3_PI4_kinase"/>
    <property type="match status" value="2"/>
</dbReference>
<dbReference type="GO" id="GO:0005524">
    <property type="term" value="F:ATP binding"/>
    <property type="evidence" value="ECO:0007669"/>
    <property type="project" value="UniProtKB-KW"/>
</dbReference>
<comment type="catalytic activity">
    <reaction evidence="9">
        <text>L-seryl-[protein] + ATP = O-phospho-L-seryl-[protein] + ADP + H(+)</text>
        <dbReference type="Rhea" id="RHEA:17989"/>
        <dbReference type="Rhea" id="RHEA-COMP:9863"/>
        <dbReference type="Rhea" id="RHEA-COMP:11604"/>
        <dbReference type="ChEBI" id="CHEBI:15378"/>
        <dbReference type="ChEBI" id="CHEBI:29999"/>
        <dbReference type="ChEBI" id="CHEBI:30616"/>
        <dbReference type="ChEBI" id="CHEBI:83421"/>
        <dbReference type="ChEBI" id="CHEBI:456216"/>
        <dbReference type="EC" id="2.7.11.1"/>
    </reaction>
</comment>
<protein>
    <recommendedName>
        <fullName evidence="2">non-specific serine/threonine protein kinase</fullName>
        <ecNumber evidence="2">2.7.11.1</ecNumber>
    </recommendedName>
</protein>
<accession>A0AA89AH44</accession>
<comment type="caution">
    <text evidence="13">The sequence shown here is derived from an EMBL/GenBank/DDBJ whole genome shotgun (WGS) entry which is preliminary data.</text>
</comment>
<evidence type="ECO:0000256" key="2">
    <source>
        <dbReference type="ARBA" id="ARBA00012513"/>
    </source>
</evidence>
<dbReference type="AlphaFoldDB" id="A0AA89AH44"/>
<dbReference type="GO" id="GO:0031931">
    <property type="term" value="C:TORC1 complex"/>
    <property type="evidence" value="ECO:0007669"/>
    <property type="project" value="TreeGrafter"/>
</dbReference>
<dbReference type="InterPro" id="IPR003152">
    <property type="entry name" value="FATC_dom"/>
</dbReference>
<dbReference type="Gene3D" id="1.20.120.150">
    <property type="entry name" value="FKBP12-rapamycin binding domain"/>
    <property type="match status" value="1"/>
</dbReference>
<gene>
    <name evidence="13" type="ORF">RJ639_022553</name>
</gene>
<evidence type="ECO:0000313" key="14">
    <source>
        <dbReference type="Proteomes" id="UP001188597"/>
    </source>
</evidence>
<keyword evidence="5" id="KW-0547">Nucleotide-binding</keyword>
<dbReference type="FunFam" id="1.20.120.150:FF:000001">
    <property type="entry name" value="Serine/threonine-protein kinase TOR"/>
    <property type="match status" value="1"/>
</dbReference>
<evidence type="ECO:0000256" key="3">
    <source>
        <dbReference type="ARBA" id="ARBA00022679"/>
    </source>
</evidence>
<evidence type="ECO:0000256" key="6">
    <source>
        <dbReference type="ARBA" id="ARBA00022777"/>
    </source>
</evidence>
<dbReference type="GO" id="GO:0016242">
    <property type="term" value="P:negative regulation of macroautophagy"/>
    <property type="evidence" value="ECO:0007669"/>
    <property type="project" value="TreeGrafter"/>
</dbReference>
<evidence type="ECO:0000256" key="1">
    <source>
        <dbReference type="ARBA" id="ARBA00011031"/>
    </source>
</evidence>
<evidence type="ECO:0000259" key="11">
    <source>
        <dbReference type="PROSITE" id="PS50290"/>
    </source>
</evidence>
<dbReference type="PANTHER" id="PTHR11139">
    <property type="entry name" value="ATAXIA TELANGIECTASIA MUTATED ATM -RELATED"/>
    <property type="match status" value="1"/>
</dbReference>
<dbReference type="SUPFAM" id="SSF56112">
    <property type="entry name" value="Protein kinase-like (PK-like)"/>
    <property type="match status" value="1"/>
</dbReference>
<dbReference type="Proteomes" id="UP001188597">
    <property type="component" value="Unassembled WGS sequence"/>
</dbReference>
<dbReference type="GO" id="GO:0005634">
    <property type="term" value="C:nucleus"/>
    <property type="evidence" value="ECO:0007669"/>
    <property type="project" value="TreeGrafter"/>
</dbReference>
<name>A0AA89AH44_9ASTE</name>
<dbReference type="InterPro" id="IPR036940">
    <property type="entry name" value="PI3/4_kinase_cat_sf"/>
</dbReference>
<dbReference type="GO" id="GO:0005737">
    <property type="term" value="C:cytoplasm"/>
    <property type="evidence" value="ECO:0007669"/>
    <property type="project" value="TreeGrafter"/>
</dbReference>
<dbReference type="GO" id="GO:0044877">
    <property type="term" value="F:protein-containing complex binding"/>
    <property type="evidence" value="ECO:0007669"/>
    <property type="project" value="InterPro"/>
</dbReference>
<evidence type="ECO:0000256" key="9">
    <source>
        <dbReference type="ARBA" id="ARBA00048679"/>
    </source>
</evidence>
<dbReference type="Pfam" id="PF08771">
    <property type="entry name" value="FRB_dom"/>
    <property type="match status" value="1"/>
</dbReference>
<keyword evidence="6" id="KW-0418">Kinase</keyword>
<dbReference type="InterPro" id="IPR011009">
    <property type="entry name" value="Kinase-like_dom_sf"/>
</dbReference>
<sequence>ALMYPLLVACKSLSNSRRAAAQEVVDKVRQHSGVLVNQAQLVSKELIRVAILWHESWHDALEEASRHYFGEHDIEGMLKALEPMHEMLEEGVMRNDTTLKEQAFIQAYRHELLEAYECCMKYKRTGKDAELTQSVSPELLECRDLELAVPGTYLADSPVVTIASFAPQLIVITSKQRPRKLTILGSDGEEYAFLLKGHEDLRQDERVMQLFGLVNTLLENSRKIEEKDLSIERYSVIPLAPNSGLIGWVPNCDTLHQLIREYREARKITLNQEHKLMLSFAPDYDHLPLISKVEVFEYALQNTEGNDLNRVCSDEWHMFQVGYLLGLGDRHPSNLMLHRYSGKILHIDFGDCFEAAMNREKFPEKACFKCFICLQNLSCIKNLSSPLTRNKLHVPFRLTRMLLKAMEVSGIEGNFRSTCENVMQVLRTNKDSVMAMMEAFVHDPLINWRLFHFNEVPQMTTLASTHVPAAVNTEESAVNKELLQPQCCAREREILQAVHQPGDANEVLNECAVVVMERMSKKLTGRDFSTCSPVSTNSMQHTPDHSTLTSGESREVDHSLSVKLQVQKLILQATSRENLCQNYVGLPTLKNTKFNLGKLKTGALMGLIHPEDDHVVD</sequence>
<dbReference type="InterPro" id="IPR050517">
    <property type="entry name" value="DDR_Repair_Kinase"/>
</dbReference>
<keyword evidence="3" id="KW-0808">Transferase</keyword>
<dbReference type="InterPro" id="IPR036738">
    <property type="entry name" value="FRB_sf"/>
</dbReference>
<keyword evidence="14" id="KW-1185">Reference proteome</keyword>
<evidence type="ECO:0000256" key="8">
    <source>
        <dbReference type="ARBA" id="ARBA00047899"/>
    </source>
</evidence>
<dbReference type="Pfam" id="PF02260">
    <property type="entry name" value="FATC"/>
    <property type="match status" value="1"/>
</dbReference>
<dbReference type="Gene3D" id="1.10.1070.11">
    <property type="entry name" value="Phosphatidylinositol 3-/4-kinase, catalytic domain"/>
    <property type="match status" value="1"/>
</dbReference>